<proteinExistence type="predicted"/>
<feature type="transmembrane region" description="Helical" evidence="7">
    <location>
        <begin position="70"/>
        <end position="91"/>
    </location>
</feature>
<feature type="transmembrane region" description="Helical" evidence="7">
    <location>
        <begin position="425"/>
        <end position="447"/>
    </location>
</feature>
<name>A0AB39BCN5_9MICO</name>
<feature type="transmembrane region" description="Helical" evidence="7">
    <location>
        <begin position="30"/>
        <end position="49"/>
    </location>
</feature>
<dbReference type="NCBIfam" id="TIGR00360">
    <property type="entry name" value="ComEC_N-term"/>
    <property type="match status" value="1"/>
</dbReference>
<feature type="transmembrane region" description="Helical" evidence="7">
    <location>
        <begin position="482"/>
        <end position="502"/>
    </location>
</feature>
<dbReference type="AlphaFoldDB" id="A0AB39BCN5"/>
<gene>
    <name evidence="9" type="ORF">ABFY20_13140</name>
</gene>
<dbReference type="PANTHER" id="PTHR30619">
    <property type="entry name" value="DNA INTERNALIZATION/COMPETENCE PROTEIN COMEC/REC2"/>
    <property type="match status" value="1"/>
</dbReference>
<evidence type="ECO:0000256" key="1">
    <source>
        <dbReference type="ARBA" id="ARBA00004651"/>
    </source>
</evidence>
<feature type="transmembrane region" description="Helical" evidence="7">
    <location>
        <begin position="261"/>
        <end position="282"/>
    </location>
</feature>
<organism evidence="9">
    <name type="scientific">Herbiconiux sp. A18JL235</name>
    <dbReference type="NCBI Taxonomy" id="3152363"/>
    <lineage>
        <taxon>Bacteria</taxon>
        <taxon>Bacillati</taxon>
        <taxon>Actinomycetota</taxon>
        <taxon>Actinomycetes</taxon>
        <taxon>Micrococcales</taxon>
        <taxon>Microbacteriaceae</taxon>
        <taxon>Herbiconiux</taxon>
    </lineage>
</organism>
<dbReference type="InterPro" id="IPR036866">
    <property type="entry name" value="RibonucZ/Hydroxyglut_hydro"/>
</dbReference>
<keyword evidence="3 7" id="KW-0812">Transmembrane</keyword>
<feature type="compositionally biased region" description="Low complexity" evidence="6">
    <location>
        <begin position="775"/>
        <end position="785"/>
    </location>
</feature>
<dbReference type="RefSeq" id="WP_368496687.1">
    <property type="nucleotide sequence ID" value="NZ_CP162511.1"/>
</dbReference>
<evidence type="ECO:0000256" key="3">
    <source>
        <dbReference type="ARBA" id="ARBA00022692"/>
    </source>
</evidence>
<reference evidence="9" key="1">
    <citation type="submission" date="2024-05" db="EMBL/GenBank/DDBJ databases">
        <title>Herbiconiux sp. A18JL235.</title>
        <authorList>
            <person name="Zhang G."/>
        </authorList>
    </citation>
    <scope>NUCLEOTIDE SEQUENCE</scope>
    <source>
        <strain evidence="9">A18JL235</strain>
    </source>
</reference>
<dbReference type="GO" id="GO:0005886">
    <property type="term" value="C:plasma membrane"/>
    <property type="evidence" value="ECO:0007669"/>
    <property type="project" value="UniProtKB-SubCell"/>
</dbReference>
<dbReference type="CDD" id="cd07731">
    <property type="entry name" value="ComA-like_MBL-fold"/>
    <property type="match status" value="1"/>
</dbReference>
<dbReference type="PANTHER" id="PTHR30619:SF1">
    <property type="entry name" value="RECOMBINATION PROTEIN 2"/>
    <property type="match status" value="1"/>
</dbReference>
<evidence type="ECO:0000256" key="2">
    <source>
        <dbReference type="ARBA" id="ARBA00022475"/>
    </source>
</evidence>
<evidence type="ECO:0000256" key="4">
    <source>
        <dbReference type="ARBA" id="ARBA00022989"/>
    </source>
</evidence>
<dbReference type="Pfam" id="PF00753">
    <property type="entry name" value="Lactamase_B"/>
    <property type="match status" value="1"/>
</dbReference>
<keyword evidence="2" id="KW-1003">Cell membrane</keyword>
<feature type="transmembrane region" description="Helical" evidence="7">
    <location>
        <begin position="385"/>
        <end position="405"/>
    </location>
</feature>
<dbReference type="InterPro" id="IPR052159">
    <property type="entry name" value="Competence_DNA_uptake"/>
</dbReference>
<dbReference type="SUPFAM" id="SSF56281">
    <property type="entry name" value="Metallo-hydrolase/oxidoreductase"/>
    <property type="match status" value="1"/>
</dbReference>
<feature type="transmembrane region" description="Helical" evidence="7">
    <location>
        <begin position="357"/>
        <end position="378"/>
    </location>
</feature>
<dbReference type="InterPro" id="IPR035681">
    <property type="entry name" value="ComA-like_MBL"/>
</dbReference>
<feature type="transmembrane region" description="Helical" evidence="7">
    <location>
        <begin position="334"/>
        <end position="351"/>
    </location>
</feature>
<keyword evidence="5 7" id="KW-0472">Membrane</keyword>
<feature type="transmembrane region" description="Helical" evidence="7">
    <location>
        <begin position="289"/>
        <end position="305"/>
    </location>
</feature>
<feature type="region of interest" description="Disordered" evidence="6">
    <location>
        <begin position="775"/>
        <end position="795"/>
    </location>
</feature>
<evidence type="ECO:0000256" key="5">
    <source>
        <dbReference type="ARBA" id="ARBA00023136"/>
    </source>
</evidence>
<evidence type="ECO:0000256" key="7">
    <source>
        <dbReference type="SAM" id="Phobius"/>
    </source>
</evidence>
<dbReference type="InterPro" id="IPR004477">
    <property type="entry name" value="ComEC_N"/>
</dbReference>
<dbReference type="SMART" id="SM00849">
    <property type="entry name" value="Lactamase_B"/>
    <property type="match status" value="1"/>
</dbReference>
<evidence type="ECO:0000256" key="6">
    <source>
        <dbReference type="SAM" id="MobiDB-lite"/>
    </source>
</evidence>
<feature type="domain" description="Metallo-beta-lactamase" evidence="8">
    <location>
        <begin position="551"/>
        <end position="737"/>
    </location>
</feature>
<dbReference type="Pfam" id="PF03772">
    <property type="entry name" value="Competence"/>
    <property type="match status" value="1"/>
</dbReference>
<protein>
    <submittedName>
        <fullName evidence="9">ComEC/Rec2 family competence protein</fullName>
    </submittedName>
</protein>
<evidence type="ECO:0000259" key="8">
    <source>
        <dbReference type="SMART" id="SM00849"/>
    </source>
</evidence>
<dbReference type="InterPro" id="IPR001279">
    <property type="entry name" value="Metallo-B-lactamas"/>
</dbReference>
<dbReference type="Gene3D" id="3.60.15.10">
    <property type="entry name" value="Ribonuclease Z/Hydroxyacylglutathione hydrolase-like"/>
    <property type="match status" value="1"/>
</dbReference>
<accession>A0AB39BCN5</accession>
<feature type="transmembrane region" description="Helical" evidence="7">
    <location>
        <begin position="7"/>
        <end position="24"/>
    </location>
</feature>
<feature type="transmembrane region" description="Helical" evidence="7">
    <location>
        <begin position="511"/>
        <end position="533"/>
    </location>
</feature>
<evidence type="ECO:0000313" key="9">
    <source>
        <dbReference type="EMBL" id="XDI04282.1"/>
    </source>
</evidence>
<keyword evidence="4 7" id="KW-1133">Transmembrane helix</keyword>
<dbReference type="EMBL" id="CP162511">
    <property type="protein sequence ID" value="XDI04282.1"/>
    <property type="molecule type" value="Genomic_DNA"/>
</dbReference>
<sequence>MRGDLRLALPAAAAWVTALVIVGLPDSVPWAAAGLWMGAALVLVVMLLLRRRDEPRPEGLDVPEGRPAGVAVAIVAVTLAAAALVCTSVAAQNPRRHPAELPVAGDSMMGSAVLRVTGLSEAAPAPFGSARSRVQVPAELATFTTGNVETVARSPVLVFTEVDDPESLRIGAVLAARGTLTAVESGGSREFLLFGRGEAEVVAAPGWWLDWADQVRRSFRASVESLPGDGRELLTGLAIGDDRQVSDELTEAMTNTGLTHLTAVSGANCAVVVGTVVLVGGALGASRRVRLVCGLATLVLFVVLVTPEPSVLRAATMATIVLVVTLLGRPAAGLPPLFLSVVVLLTVDPWLSRSAGFALSVLATAGLLLLTRPLAALAGRLMPRWLALAVAVPVAAQLACQPVLFLLSPQLTPYTVPANLLAEPAAAAVSVLGLGVCLLGVLAPGLASAAAWLPWVPSAWIGAVARFFAGLPFAVVPFADSLLAASVALAVLGAVVFCIAAARRHRSATRAVAGGCAAVVVVSVGLATGGVIARDGAIPPGWMIAACDIGQGDAVVLRSAGSVALVDVGPEPEPLEECLADLGIERIDLLVLTHYDRDHVGGVDAVIGRVSTAVVGPPDGAADDRLLDRLDEGGAHLVDGVGGLHGELGALGWSVLWPQPHTRLRGNDASVTVLFTGPLTALFLGDLGESAQNALVATGSLGRVDVVKVSHHGSADQSDRLYTRVSARLGLISVGTDNGYGHPTDRLLSLLARTGTQAFRTDTLGLITVSVPPAAPDASAADPPALSVWSEHRPP</sequence>
<comment type="subcellular location">
    <subcellularLocation>
        <location evidence="1">Cell membrane</location>
        <topology evidence="1">Multi-pass membrane protein</topology>
    </subcellularLocation>
</comment>